<dbReference type="Proteomes" id="UP001500503">
    <property type="component" value="Unassembled WGS sequence"/>
</dbReference>
<dbReference type="InterPro" id="IPR001501">
    <property type="entry name" value="Ni-dep_hyd_lsu"/>
</dbReference>
<organism evidence="1 2">
    <name type="scientific">Actinoallomurus oryzae</name>
    <dbReference type="NCBI Taxonomy" id="502180"/>
    <lineage>
        <taxon>Bacteria</taxon>
        <taxon>Bacillati</taxon>
        <taxon>Actinomycetota</taxon>
        <taxon>Actinomycetes</taxon>
        <taxon>Streptosporangiales</taxon>
        <taxon>Thermomonosporaceae</taxon>
        <taxon>Actinoallomurus</taxon>
    </lineage>
</organism>
<dbReference type="SUPFAM" id="SSF56762">
    <property type="entry name" value="HydB/Nqo4-like"/>
    <property type="match status" value="1"/>
</dbReference>
<reference evidence="2" key="1">
    <citation type="journal article" date="2019" name="Int. J. Syst. Evol. Microbiol.">
        <title>The Global Catalogue of Microorganisms (GCM) 10K type strain sequencing project: providing services to taxonomists for standard genome sequencing and annotation.</title>
        <authorList>
            <consortium name="The Broad Institute Genomics Platform"/>
            <consortium name="The Broad Institute Genome Sequencing Center for Infectious Disease"/>
            <person name="Wu L."/>
            <person name="Ma J."/>
        </authorList>
    </citation>
    <scope>NUCLEOTIDE SEQUENCE [LARGE SCALE GENOMIC DNA]</scope>
    <source>
        <strain evidence="2">JCM 17933</strain>
    </source>
</reference>
<dbReference type="PANTHER" id="PTHR42958">
    <property type="entry name" value="HYDROGENASE-2 LARGE CHAIN"/>
    <property type="match status" value="1"/>
</dbReference>
<dbReference type="Pfam" id="PF00374">
    <property type="entry name" value="NiFeSe_Hases"/>
    <property type="match status" value="2"/>
</dbReference>
<gene>
    <name evidence="1" type="ORF">GCM10023191_077470</name>
</gene>
<comment type="caution">
    <text evidence="1">The sequence shown here is derived from an EMBL/GenBank/DDBJ whole genome shotgun (WGS) entry which is preliminary data.</text>
</comment>
<dbReference type="EMBL" id="BAABHF010000046">
    <property type="protein sequence ID" value="GAA4512173.1"/>
    <property type="molecule type" value="Genomic_DNA"/>
</dbReference>
<dbReference type="InterPro" id="IPR050867">
    <property type="entry name" value="NiFe/NiFeSe_hydrgnase_LSU"/>
</dbReference>
<accession>A0ABP8QWY7</accession>
<dbReference type="RefSeq" id="WP_345472522.1">
    <property type="nucleotide sequence ID" value="NZ_BAABHF010000046.1"/>
</dbReference>
<evidence type="ECO:0000313" key="2">
    <source>
        <dbReference type="Proteomes" id="UP001500503"/>
    </source>
</evidence>
<evidence type="ECO:0000313" key="1">
    <source>
        <dbReference type="EMBL" id="GAA4512173.1"/>
    </source>
</evidence>
<protein>
    <submittedName>
        <fullName evidence="1">Nickel-dependent hydrogenase large subunit</fullName>
    </submittedName>
</protein>
<name>A0ABP8QWY7_9ACTN</name>
<keyword evidence="2" id="KW-1185">Reference proteome</keyword>
<dbReference type="InterPro" id="IPR029014">
    <property type="entry name" value="NiFe-Hase_large"/>
</dbReference>
<dbReference type="PANTHER" id="PTHR42958:SF2">
    <property type="entry name" value="UPTAKE HYDROGENASE LARGE SUBUNIT"/>
    <property type="match status" value="1"/>
</dbReference>
<dbReference type="Gene3D" id="1.10.645.10">
    <property type="entry name" value="Cytochrome-c3 Hydrogenase, chain B"/>
    <property type="match status" value="1"/>
</dbReference>
<proteinExistence type="predicted"/>
<sequence>MAMTERSRSGADGEQLVEMTWDPITRIIGNLGIYTKIDFSNRRVAQCHATSSLFRGYSVFMKGKDPRDAGFITSRICGICGDNHTTCSVYAQNMAYGIKTPPLGEHILNLGEAAEYMFDHTLFQDNLVFIDFCEAMVKKTNPSVLKRARQTEAPHAEIHGYRTIADIMEAYNPYEGAVYKQALQVSRTTREMFCKMEGRHVHPSTVYPGGVGTMPEPTTFTDYLTRLVSILDFVKQAVAMNDDVFDFFYEALPGYEEVGRRRVLLGCWGAWQNPDVVDYRYENMTNWGRAMQVTPGVVVDGELVTTDLVDINLGIRILLGSSYYEDWVNEEPFVTHDPLGNPVDIRHPWNQTTIPLPQKRDFDDKYSWVMSPRWLDRRSGELLALDTGGGPFARLYVTALAGLVDTPYVKATGSSVRITLPKSEKLPETTLEWRIPQWSNAIERDRARAYFIAYSAAMSLYFLERAMGLVRAGDTKVFEDFTVPDEGIGCGFHEAVRGVLSHHLVIKDKKIANYHPYPPTPWNASPRDVNGVPGPYEDAVQDMPIFEENGPEDFVGVDIMRAVRSFDPCLPCGVHMYLGGGNVLKKLHSPTFGAAHG</sequence>